<organism evidence="1 2">
    <name type="scientific">Serratia symbiotica str. Tucson</name>
    <dbReference type="NCBI Taxonomy" id="914128"/>
    <lineage>
        <taxon>Bacteria</taxon>
        <taxon>Pseudomonadati</taxon>
        <taxon>Pseudomonadota</taxon>
        <taxon>Gammaproteobacteria</taxon>
        <taxon>Enterobacterales</taxon>
        <taxon>Yersiniaceae</taxon>
        <taxon>Serratia</taxon>
        <taxon>Serratia symbiotica</taxon>
    </lineage>
</organism>
<name>E9CNZ0_9GAMM</name>
<sequence length="80" mass="8552">MPPCSNGIIRQATSSGLPPQAAEAKNLHWASDASYRGYEVRLGVTPKGNVSNGKESLVSMVYTMNLRQCGGLEENTLAVK</sequence>
<evidence type="ECO:0000313" key="1">
    <source>
        <dbReference type="EMBL" id="EFW11723.1"/>
    </source>
</evidence>
<keyword evidence="2" id="KW-1185">Reference proteome</keyword>
<evidence type="ECO:0000313" key="2">
    <source>
        <dbReference type="Proteomes" id="UP000013568"/>
    </source>
</evidence>
<accession>E9CNZ0</accession>
<proteinExistence type="predicted"/>
<dbReference type="AlphaFoldDB" id="E9CNZ0"/>
<dbReference type="Proteomes" id="UP000013568">
    <property type="component" value="Unassembled WGS sequence"/>
</dbReference>
<dbReference type="HOGENOM" id="CLU_2587772_0_0_6"/>
<reference evidence="2" key="1">
    <citation type="journal article" date="2011" name="Genome Biol. Evol.">
        <title>Massive genomic decay in Serratia symbiotica, a recently evolved symbiont of aphids.</title>
        <authorList>
            <person name="Burke G.R."/>
            <person name="Moran N.A."/>
        </authorList>
    </citation>
    <scope>NUCLEOTIDE SEQUENCE [LARGE SCALE GENOMIC DNA]</scope>
    <source>
        <strain evidence="2">Tucson</strain>
    </source>
</reference>
<gene>
    <name evidence="1" type="ORF">SSYM_2197</name>
</gene>
<protein>
    <submittedName>
        <fullName evidence="1">Uncharacterized protein</fullName>
    </submittedName>
</protein>
<dbReference type="EMBL" id="GL636122">
    <property type="protein sequence ID" value="EFW11723.1"/>
    <property type="molecule type" value="Genomic_DNA"/>
</dbReference>